<feature type="region of interest" description="Disordered" evidence="8">
    <location>
        <begin position="791"/>
        <end position="810"/>
    </location>
</feature>
<dbReference type="PANTHER" id="PTHR13257:SF0">
    <property type="entry name" value="NUCLEAR PORE COMPLEX PROTEIN NUP88"/>
    <property type="match status" value="1"/>
</dbReference>
<dbReference type="GO" id="GO:0006406">
    <property type="term" value="P:mRNA export from nucleus"/>
    <property type="evidence" value="ECO:0007669"/>
    <property type="project" value="TreeGrafter"/>
</dbReference>
<keyword evidence="3" id="KW-0509">mRNA transport</keyword>
<dbReference type="GO" id="GO:0005643">
    <property type="term" value="C:nuclear pore"/>
    <property type="evidence" value="ECO:0007669"/>
    <property type="project" value="UniProtKB-SubCell"/>
</dbReference>
<comment type="caution">
    <text evidence="9">The sequence shown here is derived from an EMBL/GenBank/DDBJ whole genome shotgun (WGS) entry which is preliminary data.</text>
</comment>
<dbReference type="GO" id="GO:0000056">
    <property type="term" value="P:ribosomal small subunit export from nucleus"/>
    <property type="evidence" value="ECO:0007669"/>
    <property type="project" value="InterPro"/>
</dbReference>
<dbReference type="InterPro" id="IPR037700">
    <property type="entry name" value="NUP88/NUP82"/>
</dbReference>
<evidence type="ECO:0000256" key="7">
    <source>
        <dbReference type="ARBA" id="ARBA00023242"/>
    </source>
</evidence>
<evidence type="ECO:0000256" key="4">
    <source>
        <dbReference type="ARBA" id="ARBA00022927"/>
    </source>
</evidence>
<feature type="region of interest" description="Disordered" evidence="8">
    <location>
        <begin position="346"/>
        <end position="368"/>
    </location>
</feature>
<evidence type="ECO:0000256" key="6">
    <source>
        <dbReference type="ARBA" id="ARBA00023132"/>
    </source>
</evidence>
<evidence type="ECO:0000256" key="5">
    <source>
        <dbReference type="ARBA" id="ARBA00023010"/>
    </source>
</evidence>
<evidence type="ECO:0000256" key="1">
    <source>
        <dbReference type="ARBA" id="ARBA00004567"/>
    </source>
</evidence>
<keyword evidence="5" id="KW-0811">Translocation</keyword>
<dbReference type="Proteomes" id="UP000812966">
    <property type="component" value="Unassembled WGS sequence"/>
</dbReference>
<evidence type="ECO:0000313" key="10">
    <source>
        <dbReference type="Proteomes" id="UP000812966"/>
    </source>
</evidence>
<keyword evidence="10" id="KW-1185">Reference proteome</keyword>
<evidence type="ECO:0000313" key="9">
    <source>
        <dbReference type="EMBL" id="KAG7530507.1"/>
    </source>
</evidence>
<evidence type="ECO:0000256" key="3">
    <source>
        <dbReference type="ARBA" id="ARBA00022816"/>
    </source>
</evidence>
<feature type="compositionally biased region" description="Polar residues" evidence="8">
    <location>
        <begin position="357"/>
        <end position="368"/>
    </location>
</feature>
<evidence type="ECO:0000256" key="2">
    <source>
        <dbReference type="ARBA" id="ARBA00022448"/>
    </source>
</evidence>
<dbReference type="GO" id="GO:0017056">
    <property type="term" value="F:structural constituent of nuclear pore"/>
    <property type="evidence" value="ECO:0007669"/>
    <property type="project" value="InterPro"/>
</dbReference>
<feature type="compositionally biased region" description="Polar residues" evidence="8">
    <location>
        <begin position="45"/>
        <end position="56"/>
    </location>
</feature>
<feature type="region of interest" description="Disordered" evidence="8">
    <location>
        <begin position="241"/>
        <end position="277"/>
    </location>
</feature>
<accession>A0A8K0JHR8</accession>
<reference evidence="9" key="1">
    <citation type="submission" date="2020-04" db="EMBL/GenBank/DDBJ databases">
        <title>Analysis of mating type loci in Filobasidium floriforme.</title>
        <authorList>
            <person name="Nowrousian M."/>
        </authorList>
    </citation>
    <scope>NUCLEOTIDE SEQUENCE</scope>
    <source>
        <strain evidence="9">CBS 6242</strain>
    </source>
</reference>
<organism evidence="9 10">
    <name type="scientific">Filobasidium floriforme</name>
    <dbReference type="NCBI Taxonomy" id="5210"/>
    <lineage>
        <taxon>Eukaryota</taxon>
        <taxon>Fungi</taxon>
        <taxon>Dikarya</taxon>
        <taxon>Basidiomycota</taxon>
        <taxon>Agaricomycotina</taxon>
        <taxon>Tremellomycetes</taxon>
        <taxon>Filobasidiales</taxon>
        <taxon>Filobasidiaceae</taxon>
        <taxon>Filobasidium</taxon>
    </lineage>
</organism>
<protein>
    <submittedName>
        <fullName evidence="9">Uncharacterized protein</fullName>
    </submittedName>
</protein>
<dbReference type="PANTHER" id="PTHR13257">
    <property type="entry name" value="NUCLEOPORIN NUP84-RELATED"/>
    <property type="match status" value="1"/>
</dbReference>
<gene>
    <name evidence="9" type="ORF">FFLO_04997</name>
</gene>
<feature type="region of interest" description="Disordered" evidence="8">
    <location>
        <begin position="20"/>
        <end position="67"/>
    </location>
</feature>
<keyword evidence="6" id="KW-0906">Nuclear pore complex</keyword>
<feature type="region of interest" description="Disordered" evidence="8">
    <location>
        <begin position="400"/>
        <end position="441"/>
    </location>
</feature>
<evidence type="ECO:0000256" key="8">
    <source>
        <dbReference type="SAM" id="MobiDB-lite"/>
    </source>
</evidence>
<comment type="subcellular location">
    <subcellularLocation>
        <location evidence="1">Nucleus</location>
        <location evidence="1">Nuclear pore complex</location>
    </subcellularLocation>
</comment>
<proteinExistence type="predicted"/>
<feature type="compositionally biased region" description="Low complexity" evidence="8">
    <location>
        <begin position="252"/>
        <end position="266"/>
    </location>
</feature>
<dbReference type="Pfam" id="PF10168">
    <property type="entry name" value="Nup88"/>
    <property type="match status" value="2"/>
</dbReference>
<dbReference type="EMBL" id="JABELV010000116">
    <property type="protein sequence ID" value="KAG7530507.1"/>
    <property type="molecule type" value="Genomic_DNA"/>
</dbReference>
<keyword evidence="4" id="KW-0653">Protein transport</keyword>
<sequence>MGSHLPELWFENLSTHPIFTSPPASSSSQPQTINSAPAGRKNAFGLSSLNDSTSKNPADGDEDDEDEETEMIYDKHGDEVGQRKERVVVRGGKELIAVVGREIRLVDLKEVKEGRPARYWILRNPDIDFPIHQISLNPTNKLLVLVGTKQIGVIMLPSLGSLGLTPAEGGRGVIDGKWVRCKGTKIAPEIYHSRAENRIVKSRWHPWGEHGTSLLVLTDDTILREFDTSHSSTQPLQAIPFHPSVQVPPEPSSLHTPSTASSSSQHHTQHKSKASFTAEDVASKTAVSFDLGKGDGEWGALAVWGCMKNGDVWTICPFLPEFALVPEVYIETLNLYLGSKAQQYRLQNPSSSSSSSTQPDKLSTSRQSIGFSASEHDNLGRKLAAQQKWARSLSRQIDAHKASSDGFNDNDGQGRQYAVRPPRDGRRLKRQGPYLVQPEPKELPLSEEAGWGVEGVASDIVVVADKNKNSVGRGHVAGPKTGMNVVGIAWVDGRVDLCIEAQKVEAEWEMEDNQDWAEEPLLTLVTFDSIDLEILESLESASESFTPLVCNGTTFTIDPMDSTSLFVHHVLGAHWIGFKSWKTSLSHVVQMQDADEEEKELGELWKKRSTSQCAWVIDTWSGQEGESSLVPAVGSAVLADIELGYAFMTIASDKTAAIIQLNEFDDVEETEQDDLLMAQLDKSKGRDEPIVDPSSYLGGQPYNITDMSFDAVMRKLKGSVQLGHLGGKRIDSVSEEDLKMIGNVMQGYGEAVLELKQLSGRVEGRADLQVKEVALQLQRIKDAMRKVADLRGDSSDDEDEGLLGQGTGGSVDDMRQRYERIVRTQKDLGSRLAQVQGKLINNLQPDLSDTEKAWRAEMERVAEMMKETGETPELIIRYQEIQKQFDAIKPKLQQVQRDSNSRLRVRQTEVPPATTSGLEQEAKHVALVLEKLKKIRFKVEDLEGLY</sequence>
<feature type="compositionally biased region" description="Low complexity" evidence="8">
    <location>
        <begin position="21"/>
        <end position="31"/>
    </location>
</feature>
<dbReference type="GO" id="GO:0000055">
    <property type="term" value="P:ribosomal large subunit export from nucleus"/>
    <property type="evidence" value="ECO:0007669"/>
    <property type="project" value="InterPro"/>
</dbReference>
<keyword evidence="7" id="KW-0539">Nucleus</keyword>
<keyword evidence="2" id="KW-0813">Transport</keyword>
<name>A0A8K0JHR8_9TREE</name>
<dbReference type="AlphaFoldDB" id="A0A8K0JHR8"/>
<dbReference type="InterPro" id="IPR019321">
    <property type="entry name" value="Nucleoporin_Nup88"/>
</dbReference>
<dbReference type="GO" id="GO:0006606">
    <property type="term" value="P:protein import into nucleus"/>
    <property type="evidence" value="ECO:0007669"/>
    <property type="project" value="TreeGrafter"/>
</dbReference>